<evidence type="ECO:0000313" key="1">
    <source>
        <dbReference type="EMBL" id="QPC83650.1"/>
    </source>
</evidence>
<dbReference type="EMBL" id="CP062983">
    <property type="protein sequence ID" value="QPC83650.1"/>
    <property type="molecule type" value="Genomic_DNA"/>
</dbReference>
<dbReference type="RefSeq" id="WP_195171714.1">
    <property type="nucleotide sequence ID" value="NZ_CP062983.1"/>
</dbReference>
<evidence type="ECO:0000313" key="2">
    <source>
        <dbReference type="Proteomes" id="UP000594468"/>
    </source>
</evidence>
<dbReference type="AlphaFoldDB" id="A0A7S8EAZ6"/>
<sequence length="392" mass="43425">MIFLQQYSSRNILCVVLLLFLITKGVVSAQTSGHIVGRVDYCSVQAGDGNYRAQEYYQFSSSDGNVRDLYAIDSNDGFSVCRHVYSENHDIVYYAVGNYVQSVNWSDLTNILGTDQCLNALYDPTQAPMGVLTSVDSVEMSAENDLAPLFAGDLLRPAWHGAFPQPGYNRVIDIDILGDMPHKFTFSVDFASVVPSAGGPLDLDTIEEMDTPDELAWLRDALYHFYATALGNEWQLAAYQERCGAVNPCVDNRSDIRITFEAIEQHHLIQLLITPNIMERSGVLDVTVLAEPFEVVPRGYGILAGADFSPTQIETELDKWNIVAVGSGSDGWKTFVLQDPDHTNHARLWSVTRSNSDENFVTDQIEELSTSGSDVICDPATFLPAWTGYVHP</sequence>
<accession>A0A7S8EAZ6</accession>
<reference evidence="1 2" key="1">
    <citation type="submission" date="2020-02" db="EMBL/GenBank/DDBJ databases">
        <authorList>
            <person name="Zheng R.K."/>
            <person name="Sun C.M."/>
        </authorList>
    </citation>
    <scope>NUCLEOTIDE SEQUENCE [LARGE SCALE GENOMIC DNA]</scope>
    <source>
        <strain evidence="2">rifampicinis</strain>
    </source>
</reference>
<protein>
    <submittedName>
        <fullName evidence="1">Uncharacterized protein</fullName>
    </submittedName>
</protein>
<organism evidence="1 2">
    <name type="scientific">Phototrophicus methaneseepsis</name>
    <dbReference type="NCBI Taxonomy" id="2710758"/>
    <lineage>
        <taxon>Bacteria</taxon>
        <taxon>Bacillati</taxon>
        <taxon>Chloroflexota</taxon>
        <taxon>Candidatus Thermofontia</taxon>
        <taxon>Phototrophicales</taxon>
        <taxon>Phototrophicaceae</taxon>
        <taxon>Phototrophicus</taxon>
    </lineage>
</organism>
<keyword evidence="2" id="KW-1185">Reference proteome</keyword>
<name>A0A7S8EAZ6_9CHLR</name>
<dbReference type="Proteomes" id="UP000594468">
    <property type="component" value="Chromosome"/>
</dbReference>
<gene>
    <name evidence="1" type="ORF">G4Y79_04515</name>
</gene>
<proteinExistence type="predicted"/>
<dbReference type="KEGG" id="pmet:G4Y79_04515"/>